<protein>
    <submittedName>
        <fullName evidence="1">Uncharacterized protein</fullName>
    </submittedName>
</protein>
<comment type="caution">
    <text evidence="1">The sequence shown here is derived from an EMBL/GenBank/DDBJ whole genome shotgun (WGS) entry which is preliminary data.</text>
</comment>
<evidence type="ECO:0000313" key="1">
    <source>
        <dbReference type="EMBL" id="MPM56235.1"/>
    </source>
</evidence>
<dbReference type="EMBL" id="VSSQ01015655">
    <property type="protein sequence ID" value="MPM56235.1"/>
    <property type="molecule type" value="Genomic_DNA"/>
</dbReference>
<proteinExistence type="predicted"/>
<organism evidence="1">
    <name type="scientific">bioreactor metagenome</name>
    <dbReference type="NCBI Taxonomy" id="1076179"/>
    <lineage>
        <taxon>unclassified sequences</taxon>
        <taxon>metagenomes</taxon>
        <taxon>ecological metagenomes</taxon>
    </lineage>
</organism>
<name>A0A645ASI1_9ZZZZ</name>
<gene>
    <name evidence="1" type="ORF">SDC9_103037</name>
</gene>
<sequence length="76" mass="8359">MGELGKPRDDAMRDIGDSFPAIRGLEAMQHSVVPAHIEHRRPVFAFAHKGCVALECVVADRRTHIPDGRVDDVTLA</sequence>
<dbReference type="AlphaFoldDB" id="A0A645ASI1"/>
<accession>A0A645ASI1</accession>
<reference evidence="1" key="1">
    <citation type="submission" date="2019-08" db="EMBL/GenBank/DDBJ databases">
        <authorList>
            <person name="Kucharzyk K."/>
            <person name="Murdoch R.W."/>
            <person name="Higgins S."/>
            <person name="Loffler F."/>
        </authorList>
    </citation>
    <scope>NUCLEOTIDE SEQUENCE</scope>
</reference>